<reference evidence="1 2" key="1">
    <citation type="submission" date="2022-01" db="EMBL/GenBank/DDBJ databases">
        <authorList>
            <person name="Xiong W."/>
            <person name="Schranz E."/>
        </authorList>
    </citation>
    <scope>NUCLEOTIDE SEQUENCE [LARGE SCALE GENOMIC DNA]</scope>
</reference>
<name>A0AAU9LRU6_9ASTR</name>
<dbReference type="AlphaFoldDB" id="A0AAU9LRU6"/>
<protein>
    <submittedName>
        <fullName evidence="1">Uncharacterized protein</fullName>
    </submittedName>
</protein>
<dbReference type="Proteomes" id="UP001157418">
    <property type="component" value="Unassembled WGS sequence"/>
</dbReference>
<accession>A0AAU9LRU6</accession>
<evidence type="ECO:0000313" key="1">
    <source>
        <dbReference type="EMBL" id="CAH1416174.1"/>
    </source>
</evidence>
<sequence length="92" mass="10293">MKQEDELKFPPLTVSLFIESSQVVSSSTSTLQVALSASVLITNVDSVSAFIVVVPRKLQTDDLAIVRLFRKNTPSVCLHYQFSFQERVWTSS</sequence>
<gene>
    <name evidence="1" type="ORF">LVIROSA_LOCUS3959</name>
</gene>
<comment type="caution">
    <text evidence="1">The sequence shown here is derived from an EMBL/GenBank/DDBJ whole genome shotgun (WGS) entry which is preliminary data.</text>
</comment>
<evidence type="ECO:0000313" key="2">
    <source>
        <dbReference type="Proteomes" id="UP001157418"/>
    </source>
</evidence>
<proteinExistence type="predicted"/>
<organism evidence="1 2">
    <name type="scientific">Lactuca virosa</name>
    <dbReference type="NCBI Taxonomy" id="75947"/>
    <lineage>
        <taxon>Eukaryota</taxon>
        <taxon>Viridiplantae</taxon>
        <taxon>Streptophyta</taxon>
        <taxon>Embryophyta</taxon>
        <taxon>Tracheophyta</taxon>
        <taxon>Spermatophyta</taxon>
        <taxon>Magnoliopsida</taxon>
        <taxon>eudicotyledons</taxon>
        <taxon>Gunneridae</taxon>
        <taxon>Pentapetalae</taxon>
        <taxon>asterids</taxon>
        <taxon>campanulids</taxon>
        <taxon>Asterales</taxon>
        <taxon>Asteraceae</taxon>
        <taxon>Cichorioideae</taxon>
        <taxon>Cichorieae</taxon>
        <taxon>Lactucinae</taxon>
        <taxon>Lactuca</taxon>
    </lineage>
</organism>
<keyword evidence="2" id="KW-1185">Reference proteome</keyword>
<dbReference type="EMBL" id="CAKMRJ010000002">
    <property type="protein sequence ID" value="CAH1416174.1"/>
    <property type="molecule type" value="Genomic_DNA"/>
</dbReference>